<feature type="domain" description="O-methyltransferase C-terminal" evidence="6">
    <location>
        <begin position="186"/>
        <end position="390"/>
    </location>
</feature>
<dbReference type="Pfam" id="PF00891">
    <property type="entry name" value="Methyltransf_2"/>
    <property type="match status" value="1"/>
</dbReference>
<dbReference type="Gene3D" id="3.40.50.150">
    <property type="entry name" value="Vaccinia Virus protein VP39"/>
    <property type="match status" value="1"/>
</dbReference>
<feature type="domain" description="O-methyltransferase dimerisation" evidence="7">
    <location>
        <begin position="81"/>
        <end position="164"/>
    </location>
</feature>
<dbReference type="FunFam" id="3.40.50.150:FF:000294">
    <property type="entry name" value="O-methyltransferase family protein"/>
    <property type="match status" value="1"/>
</dbReference>
<sequence>MRQILVFITRVREGNLTPSISVISSSSSSSVKQNQQIEVRVRAYYNKGVTKNIQVNMGEIQKAAWEKEEEKEEAEAEVEIWKLVFGFVEVAAVKCAIELGIADAIESHGSPMTLSEISSILKCDPSLLNRIMRFLMHRKIFKSVPTSHGNLAYAQTPLSRRLLRNDERSMAAPILWHYSPPMLAPWHALSARVLANGNPPFENIHGEDLWNFVAQNHDYNNLFNEIMECDVRLVMPAFIKGYSEVFNGVSTLVDVGGGNGITLRFLTEAFPWIQGINFDLPHVIAVAPKCDRVEHVAGDMFQSVPKADAIFLKWILHDWGDEECIQILKKCREGIPKENGKVIILDHVMEDGGFKDVGLIMDMVMMAHTNSGKERTLKEWEYVIKTAGFSSYNVKSIHAVQSVIVAFY</sequence>
<dbReference type="PIRSF" id="PIRSF005739">
    <property type="entry name" value="O-mtase"/>
    <property type="match status" value="1"/>
</dbReference>
<dbReference type="InterPro" id="IPR036390">
    <property type="entry name" value="WH_DNA-bd_sf"/>
</dbReference>
<evidence type="ECO:0000259" key="6">
    <source>
        <dbReference type="Pfam" id="PF00891"/>
    </source>
</evidence>
<dbReference type="Pfam" id="PF08100">
    <property type="entry name" value="Dimerisation"/>
    <property type="match status" value="1"/>
</dbReference>
<proteinExistence type="inferred from homology"/>
<evidence type="ECO:0000313" key="8">
    <source>
        <dbReference type="EMBL" id="KAK7314292.1"/>
    </source>
</evidence>
<name>A0AAN9KB86_CANGL</name>
<keyword evidence="1" id="KW-0489">Methyltransferase</keyword>
<accession>A0AAN9KB86</accession>
<protein>
    <submittedName>
        <fullName evidence="8">Uncharacterized protein</fullName>
    </submittedName>
</protein>
<comment type="similarity">
    <text evidence="4">Belongs to the class I-like SAM-binding methyltransferase superfamily. Cation-independent O-methyltransferase family.</text>
</comment>
<dbReference type="GO" id="GO:0046983">
    <property type="term" value="F:protein dimerization activity"/>
    <property type="evidence" value="ECO:0007669"/>
    <property type="project" value="InterPro"/>
</dbReference>
<dbReference type="InterPro" id="IPR012967">
    <property type="entry name" value="COMT_dimerisation"/>
</dbReference>
<reference evidence="8 9" key="1">
    <citation type="submission" date="2024-01" db="EMBL/GenBank/DDBJ databases">
        <title>The genomes of 5 underutilized Papilionoideae crops provide insights into root nodulation and disease resistanc.</title>
        <authorList>
            <person name="Jiang F."/>
        </authorList>
    </citation>
    <scope>NUCLEOTIDE SEQUENCE [LARGE SCALE GENOMIC DNA]</scope>
    <source>
        <strain evidence="8">LVBAO_FW01</strain>
        <tissue evidence="8">Leaves</tissue>
    </source>
</reference>
<dbReference type="PROSITE" id="PS51683">
    <property type="entry name" value="SAM_OMT_II"/>
    <property type="match status" value="1"/>
</dbReference>
<keyword evidence="3" id="KW-0949">S-adenosyl-L-methionine</keyword>
<evidence type="ECO:0000313" key="9">
    <source>
        <dbReference type="Proteomes" id="UP001367508"/>
    </source>
</evidence>
<keyword evidence="2" id="KW-0808">Transferase</keyword>
<dbReference type="Gene3D" id="1.10.10.10">
    <property type="entry name" value="Winged helix-like DNA-binding domain superfamily/Winged helix DNA-binding domain"/>
    <property type="match status" value="1"/>
</dbReference>
<dbReference type="SUPFAM" id="SSF53335">
    <property type="entry name" value="S-adenosyl-L-methionine-dependent methyltransferases"/>
    <property type="match status" value="1"/>
</dbReference>
<dbReference type="SUPFAM" id="SSF46785">
    <property type="entry name" value="Winged helix' DNA-binding domain"/>
    <property type="match status" value="1"/>
</dbReference>
<evidence type="ECO:0000256" key="1">
    <source>
        <dbReference type="ARBA" id="ARBA00022603"/>
    </source>
</evidence>
<dbReference type="EMBL" id="JAYMYQ010000009">
    <property type="protein sequence ID" value="KAK7314292.1"/>
    <property type="molecule type" value="Genomic_DNA"/>
</dbReference>
<dbReference type="Proteomes" id="UP001367508">
    <property type="component" value="Unassembled WGS sequence"/>
</dbReference>
<dbReference type="InterPro" id="IPR016461">
    <property type="entry name" value="COMT-like"/>
</dbReference>
<dbReference type="CDD" id="cd02440">
    <property type="entry name" value="AdoMet_MTases"/>
    <property type="match status" value="1"/>
</dbReference>
<dbReference type="InterPro" id="IPR029063">
    <property type="entry name" value="SAM-dependent_MTases_sf"/>
</dbReference>
<dbReference type="InterPro" id="IPR036388">
    <property type="entry name" value="WH-like_DNA-bd_sf"/>
</dbReference>
<evidence type="ECO:0000259" key="7">
    <source>
        <dbReference type="Pfam" id="PF08100"/>
    </source>
</evidence>
<dbReference type="GO" id="GO:0032259">
    <property type="term" value="P:methylation"/>
    <property type="evidence" value="ECO:0007669"/>
    <property type="project" value="UniProtKB-KW"/>
</dbReference>
<evidence type="ECO:0000256" key="5">
    <source>
        <dbReference type="PIRSR" id="PIRSR005739-1"/>
    </source>
</evidence>
<comment type="caution">
    <text evidence="8">The sequence shown here is derived from an EMBL/GenBank/DDBJ whole genome shotgun (WGS) entry which is preliminary data.</text>
</comment>
<keyword evidence="9" id="KW-1185">Reference proteome</keyword>
<organism evidence="8 9">
    <name type="scientific">Canavalia gladiata</name>
    <name type="common">Sword bean</name>
    <name type="synonym">Dolichos gladiatus</name>
    <dbReference type="NCBI Taxonomy" id="3824"/>
    <lineage>
        <taxon>Eukaryota</taxon>
        <taxon>Viridiplantae</taxon>
        <taxon>Streptophyta</taxon>
        <taxon>Embryophyta</taxon>
        <taxon>Tracheophyta</taxon>
        <taxon>Spermatophyta</taxon>
        <taxon>Magnoliopsida</taxon>
        <taxon>eudicotyledons</taxon>
        <taxon>Gunneridae</taxon>
        <taxon>Pentapetalae</taxon>
        <taxon>rosids</taxon>
        <taxon>fabids</taxon>
        <taxon>Fabales</taxon>
        <taxon>Fabaceae</taxon>
        <taxon>Papilionoideae</taxon>
        <taxon>50 kb inversion clade</taxon>
        <taxon>NPAAA clade</taxon>
        <taxon>indigoferoid/millettioid clade</taxon>
        <taxon>Phaseoleae</taxon>
        <taxon>Canavalia</taxon>
    </lineage>
</organism>
<dbReference type="AlphaFoldDB" id="A0AAN9KB86"/>
<dbReference type="GO" id="GO:0008171">
    <property type="term" value="F:O-methyltransferase activity"/>
    <property type="evidence" value="ECO:0007669"/>
    <property type="project" value="InterPro"/>
</dbReference>
<dbReference type="GO" id="GO:0008757">
    <property type="term" value="F:S-adenosylmethionine-dependent methyltransferase activity"/>
    <property type="evidence" value="ECO:0007669"/>
    <property type="project" value="UniProtKB-ARBA"/>
</dbReference>
<dbReference type="FunFam" id="1.10.10.10:FF:000836">
    <property type="entry name" value="O-methyltransferase family protein"/>
    <property type="match status" value="1"/>
</dbReference>
<evidence type="ECO:0000256" key="4">
    <source>
        <dbReference type="ARBA" id="ARBA00038277"/>
    </source>
</evidence>
<evidence type="ECO:0000256" key="3">
    <source>
        <dbReference type="ARBA" id="ARBA00022691"/>
    </source>
</evidence>
<evidence type="ECO:0000256" key="2">
    <source>
        <dbReference type="ARBA" id="ARBA00022679"/>
    </source>
</evidence>
<feature type="active site" description="Proton acceptor" evidence="5">
    <location>
        <position position="317"/>
    </location>
</feature>
<dbReference type="InterPro" id="IPR001077">
    <property type="entry name" value="COMT_C"/>
</dbReference>
<dbReference type="PANTHER" id="PTHR11746">
    <property type="entry name" value="O-METHYLTRANSFERASE"/>
    <property type="match status" value="1"/>
</dbReference>
<gene>
    <name evidence="8" type="ORF">VNO77_39508</name>
</gene>